<dbReference type="Proteomes" id="UP001143810">
    <property type="component" value="Unassembled WGS sequence"/>
</dbReference>
<protein>
    <submittedName>
        <fullName evidence="1">Uncharacterized protein</fullName>
    </submittedName>
</protein>
<name>A0A9X2SY30_9BACE</name>
<gene>
    <name evidence="1" type="ORF">M1B78_15180</name>
</gene>
<dbReference type="EMBL" id="JAMZEE010000045">
    <property type="protein sequence ID" value="MCR6509463.1"/>
    <property type="molecule type" value="Genomic_DNA"/>
</dbReference>
<evidence type="ECO:0000313" key="2">
    <source>
        <dbReference type="Proteomes" id="UP001143810"/>
    </source>
</evidence>
<accession>A0A9X2SY30</accession>
<evidence type="ECO:0000313" key="1">
    <source>
        <dbReference type="EMBL" id="MCR6509463.1"/>
    </source>
</evidence>
<reference evidence="1" key="2">
    <citation type="submission" date="2022-04" db="EMBL/GenBank/DDBJ databases">
        <authorList>
            <person name="Fokt H."/>
            <person name="Baines J."/>
        </authorList>
    </citation>
    <scope>NUCLEOTIDE SEQUENCE</scope>
    <source>
        <strain evidence="1">KH569_7</strain>
    </source>
</reference>
<comment type="caution">
    <text evidence="1">The sequence shown here is derived from an EMBL/GenBank/DDBJ whole genome shotgun (WGS) entry which is preliminary data.</text>
</comment>
<sequence length="156" mass="18355">MKALIDEAKQYIQREVQSKNDVFIKLCSLNLLNAAIKDKEYKKELSYGYIKPRVSRLVKFLISHFENGYADELYYDAQGQCMYIRCYGIQFSFHNIIVTNEIRTFANSELNNPIEWDGVRLQPISKDLFLLAKDIHSRNIEVNQINDVFKHIIEDN</sequence>
<dbReference type="RefSeq" id="WP_257941131.1">
    <property type="nucleotide sequence ID" value="NZ_JAMZEE010000045.1"/>
</dbReference>
<dbReference type="AlphaFoldDB" id="A0A9X2SY30"/>
<proteinExistence type="predicted"/>
<reference evidence="1" key="1">
    <citation type="journal article" date="2022" name="Arch. Microbiol.">
        <title>Bacteroides muris sp. nov. isolated from the cecum of wild-derived house mice.</title>
        <authorList>
            <person name="Fokt H."/>
            <person name="Unni R."/>
            <person name="Repnik U."/>
            <person name="Schmitz R.A."/>
            <person name="Bramkamp M."/>
            <person name="Baines J.F."/>
            <person name="Unterweger D."/>
        </authorList>
    </citation>
    <scope>NUCLEOTIDE SEQUENCE</scope>
    <source>
        <strain evidence="1">KH569_7</strain>
    </source>
</reference>
<organism evidence="1 2">
    <name type="scientific">Bacteroides muris</name>
    <name type="common">ex Fokt et al. 2023</name>
    <dbReference type="NCBI Taxonomy" id="2937417"/>
    <lineage>
        <taxon>Bacteria</taxon>
        <taxon>Pseudomonadati</taxon>
        <taxon>Bacteroidota</taxon>
        <taxon>Bacteroidia</taxon>
        <taxon>Bacteroidales</taxon>
        <taxon>Bacteroidaceae</taxon>
        <taxon>Bacteroides</taxon>
    </lineage>
</organism>